<dbReference type="PANTHER" id="PTHR43798">
    <property type="entry name" value="MONOACYLGLYCEROL LIPASE"/>
    <property type="match status" value="1"/>
</dbReference>
<organism evidence="3 4">
    <name type="scientific">Holzapfeliella floricola DSM 23037 = JCM 16512</name>
    <dbReference type="NCBI Taxonomy" id="1423744"/>
    <lineage>
        <taxon>Bacteria</taxon>
        <taxon>Bacillati</taxon>
        <taxon>Bacillota</taxon>
        <taxon>Bacilli</taxon>
        <taxon>Lactobacillales</taxon>
        <taxon>Lactobacillaceae</taxon>
        <taxon>Holzapfeliella</taxon>
    </lineage>
</organism>
<dbReference type="STRING" id="1423744.FC86_GL001124"/>
<sequence>MNIKVNNISLNYQKLGSGHPLILLHGNQEDSRIFDRLMAALSAQYTVYIIDTRGHGQSERPDTFSYQDMVEDIASFIRKFNLKQPYLFGFSDGGIVGLMLASQYPNILGKLVVAGANTEISGLTRKERLKLKFENFIKPNPLIELMLNQQPITDVQLKRITVQVLAMVGEKDVVTIEHTREFSSKIKHARLMVMPKQTHDSYITHSLYLVPTLKNFFK</sequence>
<comment type="caution">
    <text evidence="3">The sequence shown here is derived from an EMBL/GenBank/DDBJ whole genome shotgun (WGS) entry which is preliminary data.</text>
</comment>
<evidence type="ECO:0000256" key="1">
    <source>
        <dbReference type="ARBA" id="ARBA00022801"/>
    </source>
</evidence>
<proteinExistence type="predicted"/>
<accession>A0A0R2DKX3</accession>
<dbReference type="InterPro" id="IPR050266">
    <property type="entry name" value="AB_hydrolase_sf"/>
</dbReference>
<name>A0A0R2DKX3_9LACO</name>
<evidence type="ECO:0000313" key="3">
    <source>
        <dbReference type="EMBL" id="KRN04768.1"/>
    </source>
</evidence>
<dbReference type="RefSeq" id="WP_056974090.1">
    <property type="nucleotide sequence ID" value="NZ_AYZL01000006.1"/>
</dbReference>
<reference evidence="3 4" key="1">
    <citation type="journal article" date="2015" name="Genome Announc.">
        <title>Expanding the biotechnology potential of lactobacilli through comparative genomics of 213 strains and associated genera.</title>
        <authorList>
            <person name="Sun Z."/>
            <person name="Harris H.M."/>
            <person name="McCann A."/>
            <person name="Guo C."/>
            <person name="Argimon S."/>
            <person name="Zhang W."/>
            <person name="Yang X."/>
            <person name="Jeffery I.B."/>
            <person name="Cooney J.C."/>
            <person name="Kagawa T.F."/>
            <person name="Liu W."/>
            <person name="Song Y."/>
            <person name="Salvetti E."/>
            <person name="Wrobel A."/>
            <person name="Rasinkangas P."/>
            <person name="Parkhill J."/>
            <person name="Rea M.C."/>
            <person name="O'Sullivan O."/>
            <person name="Ritari J."/>
            <person name="Douillard F.P."/>
            <person name="Paul Ross R."/>
            <person name="Yang R."/>
            <person name="Briner A.E."/>
            <person name="Felis G.E."/>
            <person name="de Vos W.M."/>
            <person name="Barrangou R."/>
            <person name="Klaenhammer T.R."/>
            <person name="Caufield P.W."/>
            <person name="Cui Y."/>
            <person name="Zhang H."/>
            <person name="O'Toole P.W."/>
        </authorList>
    </citation>
    <scope>NUCLEOTIDE SEQUENCE [LARGE SCALE GENOMIC DNA]</scope>
    <source>
        <strain evidence="3 4">DSM 23037</strain>
    </source>
</reference>
<dbReference type="Pfam" id="PF00561">
    <property type="entry name" value="Abhydrolase_1"/>
    <property type="match status" value="1"/>
</dbReference>
<dbReference type="EMBL" id="AYZL01000006">
    <property type="protein sequence ID" value="KRN04768.1"/>
    <property type="molecule type" value="Genomic_DNA"/>
</dbReference>
<feature type="domain" description="AB hydrolase-1" evidence="2">
    <location>
        <begin position="20"/>
        <end position="117"/>
    </location>
</feature>
<dbReference type="OrthoDB" id="252464at2"/>
<dbReference type="Gene3D" id="3.40.50.1820">
    <property type="entry name" value="alpha/beta hydrolase"/>
    <property type="match status" value="1"/>
</dbReference>
<evidence type="ECO:0000259" key="2">
    <source>
        <dbReference type="Pfam" id="PF00561"/>
    </source>
</evidence>
<dbReference type="GO" id="GO:0016020">
    <property type="term" value="C:membrane"/>
    <property type="evidence" value="ECO:0007669"/>
    <property type="project" value="TreeGrafter"/>
</dbReference>
<dbReference type="AlphaFoldDB" id="A0A0R2DKX3"/>
<dbReference type="GO" id="GO:0016787">
    <property type="term" value="F:hydrolase activity"/>
    <property type="evidence" value="ECO:0007669"/>
    <property type="project" value="UniProtKB-KW"/>
</dbReference>
<gene>
    <name evidence="3" type="ORF">FC86_GL001124</name>
</gene>
<dbReference type="PATRIC" id="fig|1423744.4.peg.1153"/>
<keyword evidence="1 3" id="KW-0378">Hydrolase</keyword>
<evidence type="ECO:0000313" key="4">
    <source>
        <dbReference type="Proteomes" id="UP000051378"/>
    </source>
</evidence>
<dbReference type="PANTHER" id="PTHR43798:SF31">
    <property type="entry name" value="AB HYDROLASE SUPERFAMILY PROTEIN YCLE"/>
    <property type="match status" value="1"/>
</dbReference>
<dbReference type="SUPFAM" id="SSF53474">
    <property type="entry name" value="alpha/beta-Hydrolases"/>
    <property type="match status" value="1"/>
</dbReference>
<dbReference type="InterPro" id="IPR029058">
    <property type="entry name" value="AB_hydrolase_fold"/>
</dbReference>
<dbReference type="InterPro" id="IPR000073">
    <property type="entry name" value="AB_hydrolase_1"/>
</dbReference>
<keyword evidence="4" id="KW-1185">Reference proteome</keyword>
<protein>
    <submittedName>
        <fullName evidence="3">Alpha beta superfamily hydrolase</fullName>
    </submittedName>
</protein>
<dbReference type="Proteomes" id="UP000051378">
    <property type="component" value="Unassembled WGS sequence"/>
</dbReference>